<keyword evidence="2" id="KW-1185">Reference proteome</keyword>
<proteinExistence type="predicted"/>
<accession>A0AC61NDH1</accession>
<sequence length="544" mass="60219">MLKKHPKGLLIAFFANMGERFGFYTMMGILVYYLMAKYGMSGTEAGKIYSGFYGAIYGLALVGGIIADRTKNFKGVIGVGLITMLAGYIFMAVPGLNLTFTIGALAVIALGNGLFKGNLQAVVGQLYDDPKYSHLRDSAFSIFYMGINIGALFAPTVASSTINWFIKKEGFIRNDELPSLIHQFQDKTLESTSQLQSIADNMMGSHVDLTQFCNDYLTAYSSAFNWAFGVAGGMMIFSFIIYMVFKHKLPDVQVKTTENGEVAEMSKEETKQRLIALFLVFATVIFFWMAFHQNGLTMTMFAKDFTVQEVGPGTYLVFNIWSLLTIVAGILSLRSIIINRNDLKNQLVSIAVLIASCIGIYLFYINNDLVNAFSPELFQHFNPTMIVFLTPIIVGYFAWLNKRGKEPSAPRKIGYGMLITAIGFAILLIGSLHLGTLADAQANTEHARVGTGWLIGTYFTLTIAELFLSPMGLSFVSKVSPPKYQGIMQGAWLGATAVGNLLLGVGSYMYDKFEIWQVWAVFIVLCLIAASFIFSIMKKIERFE</sequence>
<protein>
    <submittedName>
        <fullName evidence="1">Peptide MFS transporter</fullName>
    </submittedName>
</protein>
<evidence type="ECO:0000313" key="1">
    <source>
        <dbReference type="EMBL" id="QZE13612.1"/>
    </source>
</evidence>
<dbReference type="Proteomes" id="UP000826212">
    <property type="component" value="Chromosome"/>
</dbReference>
<evidence type="ECO:0000313" key="2">
    <source>
        <dbReference type="Proteomes" id="UP000826212"/>
    </source>
</evidence>
<name>A0AC61NDH1_9BACT</name>
<dbReference type="EMBL" id="CP081303">
    <property type="protein sequence ID" value="QZE13612.1"/>
    <property type="molecule type" value="Genomic_DNA"/>
</dbReference>
<reference evidence="1" key="1">
    <citation type="submission" date="2021-08" db="EMBL/GenBank/DDBJ databases">
        <title>Novel anaerobic bacterium isolated from sea squirt in East Sea, Republic of Korea.</title>
        <authorList>
            <person name="Nguyen T.H."/>
            <person name="Li Z."/>
            <person name="Lee Y.-J."/>
            <person name="Ko J."/>
            <person name="Kim S.-G."/>
        </authorList>
    </citation>
    <scope>NUCLEOTIDE SEQUENCE</scope>
    <source>
        <strain evidence="1">KCTC 25031</strain>
    </source>
</reference>
<organism evidence="1 2">
    <name type="scientific">Halosquirtibacter laminarini</name>
    <dbReference type="NCBI Taxonomy" id="3374600"/>
    <lineage>
        <taxon>Bacteria</taxon>
        <taxon>Pseudomonadati</taxon>
        <taxon>Bacteroidota</taxon>
        <taxon>Bacteroidia</taxon>
        <taxon>Marinilabiliales</taxon>
        <taxon>Prolixibacteraceae</taxon>
        <taxon>Halosquirtibacter</taxon>
    </lineage>
</organism>
<gene>
    <name evidence="1" type="ORF">K4L44_13680</name>
</gene>